<protein>
    <submittedName>
        <fullName evidence="2">DUF4148 domain-containing protein</fullName>
    </submittedName>
</protein>
<dbReference type="EMBL" id="CP097636">
    <property type="protein sequence ID" value="URI10755.1"/>
    <property type="molecule type" value="Genomic_DNA"/>
</dbReference>
<reference evidence="2" key="1">
    <citation type="submission" date="2022-05" db="EMBL/GenBank/DDBJ databases">
        <title>An RpoN-dependent PEP-CTERM gene is involved in floc formation of an Aquincola tertiaricarbonis strain.</title>
        <authorList>
            <person name="Qiu D."/>
            <person name="Xia M."/>
        </authorList>
    </citation>
    <scope>NUCLEOTIDE SEQUENCE</scope>
    <source>
        <strain evidence="2">RN12</strain>
    </source>
</reference>
<organism evidence="2 3">
    <name type="scientific">Aquincola tertiaricarbonis</name>
    <dbReference type="NCBI Taxonomy" id="391953"/>
    <lineage>
        <taxon>Bacteria</taxon>
        <taxon>Pseudomonadati</taxon>
        <taxon>Pseudomonadota</taxon>
        <taxon>Betaproteobacteria</taxon>
        <taxon>Burkholderiales</taxon>
        <taxon>Sphaerotilaceae</taxon>
        <taxon>Aquincola</taxon>
    </lineage>
</organism>
<evidence type="ECO:0000313" key="3">
    <source>
        <dbReference type="Proteomes" id="UP001056201"/>
    </source>
</evidence>
<dbReference type="Pfam" id="PF13663">
    <property type="entry name" value="DUF4148"/>
    <property type="match status" value="1"/>
</dbReference>
<dbReference type="Proteomes" id="UP001056201">
    <property type="component" value="Chromosome 2"/>
</dbReference>
<feature type="signal peptide" evidence="1">
    <location>
        <begin position="1"/>
        <end position="26"/>
    </location>
</feature>
<name>A0ABY4SF26_AQUTE</name>
<sequence>MNTKTRIASALAASMIALLAAGTANAQVYGDTGGYNVPELQAKSTKTRAQVQAELQQARANGELAVHAEGYDFAARNTTASTKTRAEVQAEAAKALKSGEASAFGNYTRG</sequence>
<gene>
    <name evidence="2" type="ORF">MW290_17350</name>
</gene>
<proteinExistence type="predicted"/>
<evidence type="ECO:0000313" key="2">
    <source>
        <dbReference type="EMBL" id="URI10755.1"/>
    </source>
</evidence>
<keyword evidence="1" id="KW-0732">Signal</keyword>
<evidence type="ECO:0000256" key="1">
    <source>
        <dbReference type="SAM" id="SignalP"/>
    </source>
</evidence>
<feature type="chain" id="PRO_5046879564" evidence="1">
    <location>
        <begin position="27"/>
        <end position="110"/>
    </location>
</feature>
<dbReference type="RefSeq" id="WP_250198959.1">
    <property type="nucleotide sequence ID" value="NZ_CP097636.1"/>
</dbReference>
<keyword evidence="3" id="KW-1185">Reference proteome</keyword>
<accession>A0ABY4SF26</accession>
<dbReference type="InterPro" id="IPR025421">
    <property type="entry name" value="DUF4148"/>
</dbReference>